<dbReference type="Pfam" id="PF02576">
    <property type="entry name" value="RimP_N"/>
    <property type="match status" value="1"/>
</dbReference>
<organism evidence="6 7">
    <name type="scientific">Hymenobacter edaphi</name>
    <dbReference type="NCBI Taxonomy" id="2211146"/>
    <lineage>
        <taxon>Bacteria</taxon>
        <taxon>Pseudomonadati</taxon>
        <taxon>Bacteroidota</taxon>
        <taxon>Cytophagia</taxon>
        <taxon>Cytophagales</taxon>
        <taxon>Hymenobacteraceae</taxon>
        <taxon>Hymenobacter</taxon>
    </lineage>
</organism>
<dbReference type="PANTHER" id="PTHR33867">
    <property type="entry name" value="RIBOSOME MATURATION FACTOR RIMP"/>
    <property type="match status" value="1"/>
</dbReference>
<gene>
    <name evidence="3" type="primary">rimP</name>
    <name evidence="6" type="ORF">DLM85_10210</name>
</gene>
<evidence type="ECO:0000313" key="6">
    <source>
        <dbReference type="EMBL" id="RAK68448.1"/>
    </source>
</evidence>
<keyword evidence="1 3" id="KW-0963">Cytoplasm</keyword>
<dbReference type="GO" id="GO:0000028">
    <property type="term" value="P:ribosomal small subunit assembly"/>
    <property type="evidence" value="ECO:0007669"/>
    <property type="project" value="TreeGrafter"/>
</dbReference>
<comment type="function">
    <text evidence="3">Required for maturation of 30S ribosomal subunits.</text>
</comment>
<feature type="domain" description="Ribosome maturation factor RimP N-terminal" evidence="4">
    <location>
        <begin position="11"/>
        <end position="73"/>
    </location>
</feature>
<evidence type="ECO:0000259" key="5">
    <source>
        <dbReference type="Pfam" id="PF17384"/>
    </source>
</evidence>
<dbReference type="SUPFAM" id="SSF75420">
    <property type="entry name" value="YhbC-like, N-terminal domain"/>
    <property type="match status" value="1"/>
</dbReference>
<dbReference type="EMBL" id="QHKM01000002">
    <property type="protein sequence ID" value="RAK68448.1"/>
    <property type="molecule type" value="Genomic_DNA"/>
</dbReference>
<dbReference type="AlphaFoldDB" id="A0A328BTT7"/>
<evidence type="ECO:0000313" key="7">
    <source>
        <dbReference type="Proteomes" id="UP000248553"/>
    </source>
</evidence>
<comment type="subcellular location">
    <subcellularLocation>
        <location evidence="3">Cytoplasm</location>
    </subcellularLocation>
</comment>
<keyword evidence="7" id="KW-1185">Reference proteome</keyword>
<dbReference type="SUPFAM" id="SSF74942">
    <property type="entry name" value="YhbC-like, C-terminal domain"/>
    <property type="match status" value="1"/>
</dbReference>
<dbReference type="GO" id="GO:0006412">
    <property type="term" value="P:translation"/>
    <property type="evidence" value="ECO:0007669"/>
    <property type="project" value="TreeGrafter"/>
</dbReference>
<dbReference type="OrthoDB" id="9789702at2"/>
<dbReference type="InterPro" id="IPR036847">
    <property type="entry name" value="RimP_C_sf"/>
</dbReference>
<name>A0A328BTT7_9BACT</name>
<accession>A0A328BTT7</accession>
<proteinExistence type="inferred from homology"/>
<reference evidence="7" key="1">
    <citation type="submission" date="2018-05" db="EMBL/GenBank/DDBJ databases">
        <authorList>
            <person name="Nie L."/>
        </authorList>
    </citation>
    <scope>NUCLEOTIDE SEQUENCE [LARGE SCALE GENOMIC DNA]</scope>
    <source>
        <strain evidence="7">NL</strain>
    </source>
</reference>
<sequence length="147" mass="16036">MLDASLPGPEYFVVSLTVSNTAARPKITATIDGEDGIGIDELSSTTRRLIRQIDEAYGEEAAYNLEVTTPGADQPLTDPRQYARHAGRTLALKLADGRELEGTLEETTPEGLMLTEVVKEKNKKKTLPTALFPFADISEARVVISFK</sequence>
<dbReference type="Proteomes" id="UP000248553">
    <property type="component" value="Unassembled WGS sequence"/>
</dbReference>
<feature type="domain" description="Ribosome maturation factor RimP C-terminal" evidence="5">
    <location>
        <begin position="76"/>
        <end position="146"/>
    </location>
</feature>
<evidence type="ECO:0000256" key="2">
    <source>
        <dbReference type="ARBA" id="ARBA00022517"/>
    </source>
</evidence>
<dbReference type="CDD" id="cd01734">
    <property type="entry name" value="YlxS_C"/>
    <property type="match status" value="1"/>
</dbReference>
<evidence type="ECO:0000256" key="1">
    <source>
        <dbReference type="ARBA" id="ARBA00022490"/>
    </source>
</evidence>
<comment type="caution">
    <text evidence="6">The sequence shown here is derived from an EMBL/GenBank/DDBJ whole genome shotgun (WGS) entry which is preliminary data.</text>
</comment>
<dbReference type="InterPro" id="IPR035956">
    <property type="entry name" value="RimP_N_sf"/>
</dbReference>
<dbReference type="InterPro" id="IPR028998">
    <property type="entry name" value="RimP_C"/>
</dbReference>
<protein>
    <recommendedName>
        <fullName evidence="3">Ribosome maturation factor RimP</fullName>
    </recommendedName>
</protein>
<comment type="similarity">
    <text evidence="3">Belongs to the RimP family.</text>
</comment>
<dbReference type="Gene3D" id="3.30.300.70">
    <property type="entry name" value="RimP-like superfamily, N-terminal"/>
    <property type="match status" value="1"/>
</dbReference>
<evidence type="ECO:0000259" key="4">
    <source>
        <dbReference type="Pfam" id="PF02576"/>
    </source>
</evidence>
<dbReference type="PANTHER" id="PTHR33867:SF1">
    <property type="entry name" value="RIBOSOME MATURATION FACTOR RIMP"/>
    <property type="match status" value="1"/>
</dbReference>
<dbReference type="InterPro" id="IPR028989">
    <property type="entry name" value="RimP_N"/>
</dbReference>
<dbReference type="HAMAP" id="MF_01077">
    <property type="entry name" value="RimP"/>
    <property type="match status" value="1"/>
</dbReference>
<dbReference type="InterPro" id="IPR003728">
    <property type="entry name" value="Ribosome_maturation_RimP"/>
</dbReference>
<dbReference type="Pfam" id="PF17384">
    <property type="entry name" value="DUF150_C"/>
    <property type="match status" value="1"/>
</dbReference>
<keyword evidence="2 3" id="KW-0690">Ribosome biogenesis</keyword>
<evidence type="ECO:0000256" key="3">
    <source>
        <dbReference type="HAMAP-Rule" id="MF_01077"/>
    </source>
</evidence>
<dbReference type="GO" id="GO:0005829">
    <property type="term" value="C:cytosol"/>
    <property type="evidence" value="ECO:0007669"/>
    <property type="project" value="TreeGrafter"/>
</dbReference>